<sequence length="88" mass="9562">MTIRLIFECLGFGKQVDVSYIAKYYNMSKSKVDNQFYSVEVGDSTFTVLKRYQNLKPIGSGAQGIVCSIAVSSALGASCRGGSWCCDV</sequence>
<gene>
    <name evidence="1" type="primary">MAPK10_3</name>
    <name evidence="1" type="ORF">K3G42_026487</name>
</gene>
<reference evidence="1" key="1">
    <citation type="submission" date="2021-08" db="EMBL/GenBank/DDBJ databases">
        <title>The first chromosome-level gecko genome reveals the dynamic sex chromosomes of Neotropical dwarf geckos (Sphaerodactylidae: Sphaerodactylus).</title>
        <authorList>
            <person name="Pinto B.J."/>
            <person name="Keating S.E."/>
            <person name="Gamble T."/>
        </authorList>
    </citation>
    <scope>NUCLEOTIDE SEQUENCE</scope>
    <source>
        <strain evidence="1">TG3544</strain>
    </source>
</reference>
<keyword evidence="2" id="KW-1185">Reference proteome</keyword>
<proteinExistence type="predicted"/>
<protein>
    <submittedName>
        <fullName evidence="1">Mitogen-activated protein kinase 10</fullName>
    </submittedName>
</protein>
<keyword evidence="1" id="KW-0418">Kinase</keyword>
<evidence type="ECO:0000313" key="2">
    <source>
        <dbReference type="Proteomes" id="UP000827872"/>
    </source>
</evidence>
<organism evidence="1 2">
    <name type="scientific">Sphaerodactylus townsendi</name>
    <dbReference type="NCBI Taxonomy" id="933632"/>
    <lineage>
        <taxon>Eukaryota</taxon>
        <taxon>Metazoa</taxon>
        <taxon>Chordata</taxon>
        <taxon>Craniata</taxon>
        <taxon>Vertebrata</taxon>
        <taxon>Euteleostomi</taxon>
        <taxon>Lepidosauria</taxon>
        <taxon>Squamata</taxon>
        <taxon>Bifurcata</taxon>
        <taxon>Gekkota</taxon>
        <taxon>Sphaerodactylidae</taxon>
        <taxon>Sphaerodactylus</taxon>
    </lineage>
</organism>
<name>A0ACB8FRJ9_9SAUR</name>
<accession>A0ACB8FRJ9</accession>
<dbReference type="Proteomes" id="UP000827872">
    <property type="component" value="Linkage Group LG06"/>
</dbReference>
<evidence type="ECO:0000313" key="1">
    <source>
        <dbReference type="EMBL" id="KAH8007907.1"/>
    </source>
</evidence>
<dbReference type="EMBL" id="CM037619">
    <property type="protein sequence ID" value="KAH8007907.1"/>
    <property type="molecule type" value="Genomic_DNA"/>
</dbReference>
<keyword evidence="1" id="KW-0808">Transferase</keyword>
<comment type="caution">
    <text evidence="1">The sequence shown here is derived from an EMBL/GenBank/DDBJ whole genome shotgun (WGS) entry which is preliminary data.</text>
</comment>